<protein>
    <submittedName>
        <fullName evidence="1">Uncharacterized protein</fullName>
    </submittedName>
</protein>
<keyword evidence="2" id="KW-1185">Reference proteome</keyword>
<dbReference type="GeneID" id="25908880"/>
<name>A0A0L0FRB5_9EUKA</name>
<dbReference type="Proteomes" id="UP000054560">
    <property type="component" value="Unassembled WGS sequence"/>
</dbReference>
<accession>A0A0L0FRB5</accession>
<gene>
    <name evidence="1" type="ORF">SARC_08376</name>
</gene>
<organism evidence="1 2">
    <name type="scientific">Sphaeroforma arctica JP610</name>
    <dbReference type="NCBI Taxonomy" id="667725"/>
    <lineage>
        <taxon>Eukaryota</taxon>
        <taxon>Ichthyosporea</taxon>
        <taxon>Ichthyophonida</taxon>
        <taxon>Sphaeroforma</taxon>
    </lineage>
</organism>
<dbReference type="RefSeq" id="XP_014153131.1">
    <property type="nucleotide sequence ID" value="XM_014297656.1"/>
</dbReference>
<dbReference type="EMBL" id="KQ242344">
    <property type="protein sequence ID" value="KNC79229.1"/>
    <property type="molecule type" value="Genomic_DNA"/>
</dbReference>
<dbReference type="AlphaFoldDB" id="A0A0L0FRB5"/>
<evidence type="ECO:0000313" key="1">
    <source>
        <dbReference type="EMBL" id="KNC79229.1"/>
    </source>
</evidence>
<sequence>MRVGQDRFALLEGQPFHVVQQIPMIGFVQMRQSEWALMWANGSMIVVPQSLIRWQWLKDTNVLVPPRVKAILGIVRNGSPVRPGRVKRRKLARKSAGAAVAMR</sequence>
<reference evidence="1 2" key="1">
    <citation type="submission" date="2011-02" db="EMBL/GenBank/DDBJ databases">
        <title>The Genome Sequence of Sphaeroforma arctica JP610.</title>
        <authorList>
            <consortium name="The Broad Institute Genome Sequencing Platform"/>
            <person name="Russ C."/>
            <person name="Cuomo C."/>
            <person name="Young S.K."/>
            <person name="Zeng Q."/>
            <person name="Gargeya S."/>
            <person name="Alvarado L."/>
            <person name="Berlin A."/>
            <person name="Chapman S.B."/>
            <person name="Chen Z."/>
            <person name="Freedman E."/>
            <person name="Gellesch M."/>
            <person name="Goldberg J."/>
            <person name="Griggs A."/>
            <person name="Gujja S."/>
            <person name="Heilman E."/>
            <person name="Heiman D."/>
            <person name="Howarth C."/>
            <person name="Mehta T."/>
            <person name="Neiman D."/>
            <person name="Pearson M."/>
            <person name="Roberts A."/>
            <person name="Saif S."/>
            <person name="Shea T."/>
            <person name="Shenoy N."/>
            <person name="Sisk P."/>
            <person name="Stolte C."/>
            <person name="Sykes S."/>
            <person name="White J."/>
            <person name="Yandava C."/>
            <person name="Burger G."/>
            <person name="Gray M.W."/>
            <person name="Holland P.W.H."/>
            <person name="King N."/>
            <person name="Lang F.B.F."/>
            <person name="Roger A.J."/>
            <person name="Ruiz-Trillo I."/>
            <person name="Haas B."/>
            <person name="Nusbaum C."/>
            <person name="Birren B."/>
        </authorList>
    </citation>
    <scope>NUCLEOTIDE SEQUENCE [LARGE SCALE GENOMIC DNA]</scope>
    <source>
        <strain evidence="1 2">JP610</strain>
    </source>
</reference>
<evidence type="ECO:0000313" key="2">
    <source>
        <dbReference type="Proteomes" id="UP000054560"/>
    </source>
</evidence>
<proteinExistence type="predicted"/>